<dbReference type="InterPro" id="IPR006597">
    <property type="entry name" value="Sel1-like"/>
</dbReference>
<comment type="function">
    <text evidence="9">Hydrolyzes 6-aminopenicillinic acid and 7-aminocephalosporanic acid (ACA) derivatives.</text>
</comment>
<evidence type="ECO:0000256" key="4">
    <source>
        <dbReference type="ARBA" id="ARBA00022737"/>
    </source>
</evidence>
<keyword evidence="8" id="KW-0046">Antibiotic resistance</keyword>
<dbReference type="GO" id="GO:0046677">
    <property type="term" value="P:response to antibiotic"/>
    <property type="evidence" value="ECO:0007669"/>
    <property type="project" value="UniProtKB-KW"/>
</dbReference>
<evidence type="ECO:0000256" key="8">
    <source>
        <dbReference type="ARBA" id="ARBA00023251"/>
    </source>
</evidence>
<dbReference type="SUPFAM" id="SSF81901">
    <property type="entry name" value="HCP-like"/>
    <property type="match status" value="1"/>
</dbReference>
<evidence type="ECO:0000256" key="1">
    <source>
        <dbReference type="ARBA" id="ARBA00001526"/>
    </source>
</evidence>
<protein>
    <recommendedName>
        <fullName evidence="3 9">Beta-lactamase</fullName>
        <ecNumber evidence="3 9">3.5.2.6</ecNumber>
    </recommendedName>
</protein>
<proteinExistence type="inferred from homology"/>
<evidence type="ECO:0000313" key="10">
    <source>
        <dbReference type="EMBL" id="AGD79440.1"/>
    </source>
</evidence>
<keyword evidence="5 9" id="KW-0378">Hydrolase</keyword>
<dbReference type="PANTHER" id="PTHR13891">
    <property type="entry name" value="CYTOCHROME C OXIDASE ASSEMBLY FACTOR 7"/>
    <property type="match status" value="1"/>
</dbReference>
<dbReference type="GO" id="GO:0005576">
    <property type="term" value="C:extracellular region"/>
    <property type="evidence" value="ECO:0007669"/>
    <property type="project" value="UniProtKB-SubCell"/>
</dbReference>
<evidence type="ECO:0000256" key="7">
    <source>
        <dbReference type="ARBA" id="ARBA00023157"/>
    </source>
</evidence>
<evidence type="ECO:0000256" key="9">
    <source>
        <dbReference type="RuleBase" id="RU366075"/>
    </source>
</evidence>
<dbReference type="AlphaFoldDB" id="L7XBL1"/>
<dbReference type="GO" id="GO:0008800">
    <property type="term" value="F:beta-lactamase activity"/>
    <property type="evidence" value="ECO:0007669"/>
    <property type="project" value="UniProtKB-UniRule"/>
</dbReference>
<evidence type="ECO:0000256" key="6">
    <source>
        <dbReference type="ARBA" id="ARBA00022803"/>
    </source>
</evidence>
<dbReference type="PANTHER" id="PTHR13891:SF1">
    <property type="entry name" value="CYTOCHROME C OXIDASE ASSEMBLY FACTOR 7"/>
    <property type="match status" value="1"/>
</dbReference>
<gene>
    <name evidence="10" type="primary">hcpG</name>
</gene>
<dbReference type="Pfam" id="PF08238">
    <property type="entry name" value="Sel1"/>
    <property type="match status" value="4"/>
</dbReference>
<comment type="catalytic activity">
    <reaction evidence="1 9">
        <text>a beta-lactam + H2O = a substituted beta-amino acid</text>
        <dbReference type="Rhea" id="RHEA:20401"/>
        <dbReference type="ChEBI" id="CHEBI:15377"/>
        <dbReference type="ChEBI" id="CHEBI:35627"/>
        <dbReference type="ChEBI" id="CHEBI:140347"/>
        <dbReference type="EC" id="3.5.2.6"/>
    </reaction>
</comment>
<feature type="non-terminal residue" evidence="10">
    <location>
        <position position="191"/>
    </location>
</feature>
<keyword evidence="9" id="KW-0964">Secreted</keyword>
<dbReference type="InterPro" id="IPR040239">
    <property type="entry name" value="HcpB-like"/>
</dbReference>
<dbReference type="EMBL" id="KC008054">
    <property type="protein sequence ID" value="AGD79440.1"/>
    <property type="molecule type" value="Genomic_DNA"/>
</dbReference>
<sequence length="191" mass="21449">MAEQDSKELILSGINIYTDKNSTRAKKYFEKACGLNDADGCIILREIYSKAITRENARESIEEALGHTATAKACKLNDAEKCKKLAEFYFKANDLKKTLEYYSKSCKLNDAKGCMLSTTFYDGVIKGFKKDKKAFEYFDKACQLNDAKGCYALAVLYNEGVAKDEKQMTENLKKACGLGLKEACDILKEQK</sequence>
<name>L7XBL1_HELPX</name>
<evidence type="ECO:0000256" key="2">
    <source>
        <dbReference type="ARBA" id="ARBA00008486"/>
    </source>
</evidence>
<accession>L7XBL1</accession>
<organism evidence="10">
    <name type="scientific">Helicobacter pylori</name>
    <name type="common">Campylobacter pylori</name>
    <dbReference type="NCBI Taxonomy" id="210"/>
    <lineage>
        <taxon>Bacteria</taxon>
        <taxon>Pseudomonadati</taxon>
        <taxon>Campylobacterota</taxon>
        <taxon>Epsilonproteobacteria</taxon>
        <taxon>Campylobacterales</taxon>
        <taxon>Helicobacteraceae</taxon>
        <taxon>Helicobacter</taxon>
    </lineage>
</organism>
<keyword evidence="4" id="KW-0677">Repeat</keyword>
<reference evidence="10" key="1">
    <citation type="journal article" date="2013" name="PLoS ONE">
        <title>Robustness of Helicobacter pylori Infection Conferred by Context-Variable Redundancy among Cysteine-Rich Paralogs.</title>
        <authorList>
            <person name="Putty K."/>
            <person name="Marcus S.A."/>
            <person name="Mitti P.R."/>
            <person name="Bogadi L.E."/>
            <person name="Hunter A.M."/>
            <person name="Arur S."/>
            <person name="Berg D.E."/>
            <person name="Sethu P."/>
            <person name="Kalia A."/>
        </authorList>
    </citation>
    <scope>NUCLEOTIDE SEQUENCE</scope>
    <source>
        <strain evidence="10">JF79</strain>
    </source>
</reference>
<keyword evidence="6" id="KW-0802">TPR repeat</keyword>
<comment type="subcellular location">
    <subcellularLocation>
        <location evidence="9">Secreted</location>
    </subcellularLocation>
</comment>
<dbReference type="Gene3D" id="1.25.40.10">
    <property type="entry name" value="Tetratricopeptide repeat domain"/>
    <property type="match status" value="1"/>
</dbReference>
<dbReference type="InterPro" id="IPR011990">
    <property type="entry name" value="TPR-like_helical_dom_sf"/>
</dbReference>
<evidence type="ECO:0000256" key="3">
    <source>
        <dbReference type="ARBA" id="ARBA00012865"/>
    </source>
</evidence>
<dbReference type="SMART" id="SM00671">
    <property type="entry name" value="SEL1"/>
    <property type="match status" value="3"/>
</dbReference>
<dbReference type="EC" id="3.5.2.6" evidence="3 9"/>
<comment type="similarity">
    <text evidence="2 9">Belongs to the hcp beta-lactamase family.</text>
</comment>
<evidence type="ECO:0000256" key="5">
    <source>
        <dbReference type="ARBA" id="ARBA00022801"/>
    </source>
</evidence>
<keyword evidence="7" id="KW-1015">Disulfide bond</keyword>